<dbReference type="KEGG" id="hsw:Hsw_2338"/>
<dbReference type="STRING" id="1227739.Hsw_2338"/>
<name>W8EZ92_9BACT</name>
<gene>
    <name evidence="1" type="ORF">Hsw_2338</name>
</gene>
<organism evidence="1 2">
    <name type="scientific">Hymenobacter swuensis DY53</name>
    <dbReference type="NCBI Taxonomy" id="1227739"/>
    <lineage>
        <taxon>Bacteria</taxon>
        <taxon>Pseudomonadati</taxon>
        <taxon>Bacteroidota</taxon>
        <taxon>Cytophagia</taxon>
        <taxon>Cytophagales</taxon>
        <taxon>Hymenobacteraceae</taxon>
        <taxon>Hymenobacter</taxon>
    </lineage>
</organism>
<dbReference type="Proteomes" id="UP000019423">
    <property type="component" value="Chromosome"/>
</dbReference>
<dbReference type="AlphaFoldDB" id="W8EZ92"/>
<keyword evidence="2" id="KW-1185">Reference proteome</keyword>
<protein>
    <submittedName>
        <fullName evidence="1">Uncharacterized protein</fullName>
    </submittedName>
</protein>
<dbReference type="PATRIC" id="fig|1227739.3.peg.2537"/>
<sequence>MPAASSRLFAQPSRPFALVAGVWVGHLCITRFRPELE</sequence>
<evidence type="ECO:0000313" key="1">
    <source>
        <dbReference type="EMBL" id="AHJ97933.1"/>
    </source>
</evidence>
<dbReference type="HOGENOM" id="CLU_3344561_0_0_10"/>
<accession>W8EZ92</accession>
<proteinExistence type="predicted"/>
<reference evidence="1 2" key="1">
    <citation type="submission" date="2014-01" db="EMBL/GenBank/DDBJ databases">
        <title>Complete genome sequence of ionizing-radiation resistance bacterium Hymenobacter swuensis DY53.</title>
        <authorList>
            <person name="Jung J.-H."/>
            <person name="Jeong S.-W."/>
            <person name="Joe M.-H."/>
            <person name="Cho y.-j."/>
            <person name="Kim M.-K."/>
            <person name="Lim S.-Y."/>
        </authorList>
    </citation>
    <scope>NUCLEOTIDE SEQUENCE [LARGE SCALE GENOMIC DNA]</scope>
    <source>
        <strain evidence="1 2">DY53</strain>
    </source>
</reference>
<evidence type="ECO:0000313" key="2">
    <source>
        <dbReference type="Proteomes" id="UP000019423"/>
    </source>
</evidence>
<dbReference type="EMBL" id="CP007145">
    <property type="protein sequence ID" value="AHJ97933.1"/>
    <property type="molecule type" value="Genomic_DNA"/>
</dbReference>